<dbReference type="Proteomes" id="UP000244527">
    <property type="component" value="Chromosome"/>
</dbReference>
<sequence>MKKTLLSVVFVLSFIMQLQSQTVSYWTEVQTSKVSKLARKNASEKKEGEKYFQLNAAVLQQKLAAVTGKTVKPAAMEITVPNAKGTMESYKVIESSNFDPELQAKFPSIRAYVGQGISDKTATIHFSLSPLGFQSVVFRGENATEFIEGYDKSAAAYVVFDSNKSISGKAGFKCTTPEAKVSSSSKKSTNRTTSSAQSYKTLRLALSCNGEYAQHFGGTVEGALAGMNASITRINGIFEKDFAVHMNLIANNEQLIYLDATTDPYSDAVDGTQNDLWNKEVQNTLSSTIGNAAYDIGHLYCKTGGGGNAGCIGCICVDDDVTNLTDINKGGGYTSPESDTAAPEGDVFDFDFAAHEFGHQLGANHTFSYNFEESVAQIEPGSGCTTMGYAGVTDWDVQPHNMRNFAYVSIKQVQENLATKTCPISMSTTNVAPVVNAGGDYAIPKGTAFILTGTGTDADASDVLTYSWEQNDVSTDDTKQANSMTYDTKVEGPTFRIQEPSLSPVRYMPKLTSVLAGKLGRMINDAKDVEFESVSNVARDLNFTFTARDNHPGEGQTKTAAMKVSVVTSAGPFVVTSQNVDGQTFSGGSSQTISWDVNNTASLDGSSMVSIMMSIDGGTTFTTTLASSVANSGTAVVTLPNVNATNCRIMVKPTANIYYAVNAKSFEITNTLSTVANALDQFALYPNTNHGTFTVNFGSKNSDDTLITVSDVLGKQVYSQRFKNNTASFSERIELSTVQNGFYFVTVQNGKNKEVRKILVN</sequence>
<accession>A0A2S1LC38</accession>
<dbReference type="EMBL" id="CP020918">
    <property type="protein sequence ID" value="AWG21323.1"/>
    <property type="molecule type" value="Genomic_DNA"/>
</dbReference>
<organism evidence="4 5">
    <name type="scientific">Flavobacterium faecale</name>
    <dbReference type="NCBI Taxonomy" id="1355330"/>
    <lineage>
        <taxon>Bacteria</taxon>
        <taxon>Pseudomonadati</taxon>
        <taxon>Bacteroidota</taxon>
        <taxon>Flavobacteriia</taxon>
        <taxon>Flavobacteriales</taxon>
        <taxon>Flavobacteriaceae</taxon>
        <taxon>Flavobacterium</taxon>
    </lineage>
</organism>
<dbReference type="InterPro" id="IPR024079">
    <property type="entry name" value="MetalloPept_cat_dom_sf"/>
</dbReference>
<dbReference type="AlphaFoldDB" id="A0A2S1LC38"/>
<evidence type="ECO:0000256" key="2">
    <source>
        <dbReference type="SAM" id="SignalP"/>
    </source>
</evidence>
<feature type="domain" description="Secretion system C-terminal sorting" evidence="3">
    <location>
        <begin position="684"/>
        <end position="760"/>
    </location>
</feature>
<dbReference type="Pfam" id="PF13583">
    <property type="entry name" value="Reprolysin_4"/>
    <property type="match status" value="1"/>
</dbReference>
<feature type="chain" id="PRO_5015422123" description="Secretion system C-terminal sorting domain-containing protein" evidence="2">
    <location>
        <begin position="21"/>
        <end position="761"/>
    </location>
</feature>
<dbReference type="Gene3D" id="2.60.40.10">
    <property type="entry name" value="Immunoglobulins"/>
    <property type="match status" value="1"/>
</dbReference>
<dbReference type="RefSeq" id="WP_108740273.1">
    <property type="nucleotide sequence ID" value="NZ_CP020918.1"/>
</dbReference>
<dbReference type="GO" id="GO:0008237">
    <property type="term" value="F:metallopeptidase activity"/>
    <property type="evidence" value="ECO:0007669"/>
    <property type="project" value="InterPro"/>
</dbReference>
<dbReference type="KEGG" id="ffa:FFWV33_07160"/>
<gene>
    <name evidence="4" type="ORF">FFWV33_07160</name>
</gene>
<proteinExistence type="predicted"/>
<dbReference type="OrthoDB" id="9792152at2"/>
<protein>
    <recommendedName>
        <fullName evidence="3">Secretion system C-terminal sorting domain-containing protein</fullName>
    </recommendedName>
</protein>
<evidence type="ECO:0000256" key="1">
    <source>
        <dbReference type="ARBA" id="ARBA00022729"/>
    </source>
</evidence>
<evidence type="ECO:0000313" key="4">
    <source>
        <dbReference type="EMBL" id="AWG21323.1"/>
    </source>
</evidence>
<dbReference type="InterPro" id="IPR026444">
    <property type="entry name" value="Secre_tail"/>
</dbReference>
<dbReference type="Pfam" id="PF18962">
    <property type="entry name" value="Por_Secre_tail"/>
    <property type="match status" value="1"/>
</dbReference>
<dbReference type="NCBIfam" id="TIGR04183">
    <property type="entry name" value="Por_Secre_tail"/>
    <property type="match status" value="1"/>
</dbReference>
<dbReference type="InterPro" id="IPR013783">
    <property type="entry name" value="Ig-like_fold"/>
</dbReference>
<keyword evidence="5" id="KW-1185">Reference proteome</keyword>
<feature type="signal peptide" evidence="2">
    <location>
        <begin position="1"/>
        <end position="20"/>
    </location>
</feature>
<evidence type="ECO:0000313" key="5">
    <source>
        <dbReference type="Proteomes" id="UP000244527"/>
    </source>
</evidence>
<reference evidence="4 5" key="1">
    <citation type="submission" date="2017-04" db="EMBL/GenBank/DDBJ databases">
        <title>Compelte genome sequence of WV33.</title>
        <authorList>
            <person name="Lee P.C."/>
        </authorList>
    </citation>
    <scope>NUCLEOTIDE SEQUENCE [LARGE SCALE GENOMIC DNA]</scope>
    <source>
        <strain evidence="4 5">WV33</strain>
    </source>
</reference>
<dbReference type="Gene3D" id="3.40.390.10">
    <property type="entry name" value="Collagenase (Catalytic Domain)"/>
    <property type="match status" value="1"/>
</dbReference>
<dbReference type="SUPFAM" id="SSF55486">
    <property type="entry name" value="Metalloproteases ('zincins'), catalytic domain"/>
    <property type="match status" value="1"/>
</dbReference>
<keyword evidence="1 2" id="KW-0732">Signal</keyword>
<name>A0A2S1LC38_9FLAO</name>
<evidence type="ECO:0000259" key="3">
    <source>
        <dbReference type="Pfam" id="PF18962"/>
    </source>
</evidence>